<dbReference type="OrthoDB" id="10256179at2759"/>
<protein>
    <submittedName>
        <fullName evidence="3">Uncharacterized protein</fullName>
    </submittedName>
</protein>
<keyword evidence="4" id="KW-1185">Reference proteome</keyword>
<reference evidence="3 4" key="1">
    <citation type="submission" date="2009-11" db="EMBL/GenBank/DDBJ databases">
        <title>Annotation of Allomyces macrogynus ATCC 38327.</title>
        <authorList>
            <consortium name="The Broad Institute Genome Sequencing Platform"/>
            <person name="Russ C."/>
            <person name="Cuomo C."/>
            <person name="Burger G."/>
            <person name="Gray M.W."/>
            <person name="Holland P.W.H."/>
            <person name="King N."/>
            <person name="Lang F.B.F."/>
            <person name="Roger A.J."/>
            <person name="Ruiz-Trillo I."/>
            <person name="Young S.K."/>
            <person name="Zeng Q."/>
            <person name="Gargeya S."/>
            <person name="Fitzgerald M."/>
            <person name="Haas B."/>
            <person name="Abouelleil A."/>
            <person name="Alvarado L."/>
            <person name="Arachchi H.M."/>
            <person name="Berlin A."/>
            <person name="Chapman S.B."/>
            <person name="Gearin G."/>
            <person name="Goldberg J."/>
            <person name="Griggs A."/>
            <person name="Gujja S."/>
            <person name="Hansen M."/>
            <person name="Heiman D."/>
            <person name="Howarth C."/>
            <person name="Larimer J."/>
            <person name="Lui A."/>
            <person name="MacDonald P.J.P."/>
            <person name="McCowen C."/>
            <person name="Montmayeur A."/>
            <person name="Murphy C."/>
            <person name="Neiman D."/>
            <person name="Pearson M."/>
            <person name="Priest M."/>
            <person name="Roberts A."/>
            <person name="Saif S."/>
            <person name="Shea T."/>
            <person name="Sisk P."/>
            <person name="Stolte C."/>
            <person name="Sykes S."/>
            <person name="Wortman J."/>
            <person name="Nusbaum C."/>
            <person name="Birren B."/>
        </authorList>
    </citation>
    <scope>NUCLEOTIDE SEQUENCE [LARGE SCALE GENOMIC DNA]</scope>
    <source>
        <strain evidence="3 4">ATCC 38327</strain>
    </source>
</reference>
<dbReference type="InterPro" id="IPR053245">
    <property type="entry name" value="MitoProcess-Associated"/>
</dbReference>
<dbReference type="PRINTS" id="PR00633">
    <property type="entry name" value="RCCNDNSATION"/>
</dbReference>
<feature type="region of interest" description="Disordered" evidence="2">
    <location>
        <begin position="216"/>
        <end position="246"/>
    </location>
</feature>
<organism evidence="3 4">
    <name type="scientific">Allomyces macrogynus (strain ATCC 38327)</name>
    <name type="common">Allomyces javanicus var. macrogynus</name>
    <dbReference type="NCBI Taxonomy" id="578462"/>
    <lineage>
        <taxon>Eukaryota</taxon>
        <taxon>Fungi</taxon>
        <taxon>Fungi incertae sedis</taxon>
        <taxon>Blastocladiomycota</taxon>
        <taxon>Blastocladiomycetes</taxon>
        <taxon>Blastocladiales</taxon>
        <taxon>Blastocladiaceae</taxon>
        <taxon>Allomyces</taxon>
    </lineage>
</organism>
<dbReference type="GO" id="GO:0034551">
    <property type="term" value="P:mitochondrial respiratory chain complex III assembly"/>
    <property type="evidence" value="ECO:0007669"/>
    <property type="project" value="TreeGrafter"/>
</dbReference>
<dbReference type="OMA" id="YDQPHEI"/>
<name>A0A0L0T3P0_ALLM3</name>
<feature type="repeat" description="RCC1" evidence="1">
    <location>
        <begin position="350"/>
        <end position="405"/>
    </location>
</feature>
<evidence type="ECO:0000313" key="3">
    <source>
        <dbReference type="EMBL" id="KNE69357.1"/>
    </source>
</evidence>
<dbReference type="Proteomes" id="UP000054350">
    <property type="component" value="Unassembled WGS sequence"/>
</dbReference>
<dbReference type="STRING" id="578462.A0A0L0T3P0"/>
<dbReference type="VEuPathDB" id="FungiDB:AMAG_13724"/>
<dbReference type="InterPro" id="IPR000408">
    <property type="entry name" value="Reg_chr_condens"/>
</dbReference>
<dbReference type="PANTHER" id="PTHR47563">
    <property type="entry name" value="PROTEIN FMP25, MITOCHONDRIAL"/>
    <property type="match status" value="1"/>
</dbReference>
<gene>
    <name evidence="3" type="ORF">AMAG_13724</name>
</gene>
<dbReference type="InterPro" id="IPR009091">
    <property type="entry name" value="RCC1/BLIP-II"/>
</dbReference>
<dbReference type="SUPFAM" id="SSF50985">
    <property type="entry name" value="RCC1/BLIP-II"/>
    <property type="match status" value="1"/>
</dbReference>
<dbReference type="PROSITE" id="PS50012">
    <property type="entry name" value="RCC1_3"/>
    <property type="match status" value="1"/>
</dbReference>
<dbReference type="Gene3D" id="2.130.10.30">
    <property type="entry name" value="Regulator of chromosome condensation 1/beta-lactamase-inhibitor protein II"/>
    <property type="match status" value="1"/>
</dbReference>
<evidence type="ECO:0000256" key="1">
    <source>
        <dbReference type="PROSITE-ProRule" id="PRU00235"/>
    </source>
</evidence>
<dbReference type="Pfam" id="PF13540">
    <property type="entry name" value="RCC1_2"/>
    <property type="match status" value="1"/>
</dbReference>
<dbReference type="EMBL" id="GG745360">
    <property type="protein sequence ID" value="KNE69357.1"/>
    <property type="molecule type" value="Genomic_DNA"/>
</dbReference>
<dbReference type="AlphaFoldDB" id="A0A0L0T3P0"/>
<sequence length="554" mass="58280">MFSTATASTTRAAARRLLPRSPRFFSTSTRTSRTPVSPVRTVLAFAAGASVVAVAAALGAGPGQPLFADSAESVTPKTKVPRTEYARDARGLYVWGSNAAGLVDPRTAPPVGSVSTDPTADVRGESCVKRPQRMRFFDGVALRGVVFGDDVAVAIDARGDVFQWGHRFAPTAADPIRTLTGLDIVQVHVARDALFALSRSGTLYMVPVEAAAQAQMSGTDPLTLPRATPATRSESPKSSSSWWPFGRSAQPATATWPTLAIQGDSIADVRAGDDHVVVRTKKGEVYSAALAPRAVAAGALGRGVQPGETQVDEDGNVDRVVPQLHKVEVVGKVDEIAAGAAHALARTSDGRVFAWGTNTHGQLCLGTWTKATEIVVLPTEIRPRKDASVQSIAAAGQMSAFITTTPTTGTTDVLVCGNGQFGTLGHGQYIHVQPSAVTVKEISNRTEYSETAKKIVPIGIRTLALGPYHAAAVLQGTMAPLGNDVLFWGAGTCYATAQARRKHLATPVPGHPLPWRFGEGHAEVENGDGIDRMLVRDDQEVVVGPTVSCVYSKA</sequence>
<evidence type="ECO:0000256" key="2">
    <source>
        <dbReference type="SAM" id="MobiDB-lite"/>
    </source>
</evidence>
<dbReference type="eggNOG" id="KOG1426">
    <property type="taxonomic scope" value="Eukaryota"/>
</dbReference>
<proteinExistence type="predicted"/>
<feature type="non-terminal residue" evidence="3">
    <location>
        <position position="1"/>
    </location>
</feature>
<evidence type="ECO:0000313" key="4">
    <source>
        <dbReference type="Proteomes" id="UP000054350"/>
    </source>
</evidence>
<dbReference type="PANTHER" id="PTHR47563:SF1">
    <property type="entry name" value="PROTEIN FMP25, MITOCHONDRIAL"/>
    <property type="match status" value="1"/>
</dbReference>
<accession>A0A0L0T3P0</accession>
<dbReference type="GO" id="GO:0005743">
    <property type="term" value="C:mitochondrial inner membrane"/>
    <property type="evidence" value="ECO:0007669"/>
    <property type="project" value="TreeGrafter"/>
</dbReference>
<reference evidence="4" key="2">
    <citation type="submission" date="2009-11" db="EMBL/GenBank/DDBJ databases">
        <title>The Genome Sequence of Allomyces macrogynus strain ATCC 38327.</title>
        <authorList>
            <consortium name="The Broad Institute Genome Sequencing Platform"/>
            <person name="Russ C."/>
            <person name="Cuomo C."/>
            <person name="Shea T."/>
            <person name="Young S.K."/>
            <person name="Zeng Q."/>
            <person name="Koehrsen M."/>
            <person name="Haas B."/>
            <person name="Borodovsky M."/>
            <person name="Guigo R."/>
            <person name="Alvarado L."/>
            <person name="Berlin A."/>
            <person name="Borenstein D."/>
            <person name="Chen Z."/>
            <person name="Engels R."/>
            <person name="Freedman E."/>
            <person name="Gellesch M."/>
            <person name="Goldberg J."/>
            <person name="Griggs A."/>
            <person name="Gujja S."/>
            <person name="Heiman D."/>
            <person name="Hepburn T."/>
            <person name="Howarth C."/>
            <person name="Jen D."/>
            <person name="Larson L."/>
            <person name="Lewis B."/>
            <person name="Mehta T."/>
            <person name="Park D."/>
            <person name="Pearson M."/>
            <person name="Roberts A."/>
            <person name="Saif S."/>
            <person name="Shenoy N."/>
            <person name="Sisk P."/>
            <person name="Stolte C."/>
            <person name="Sykes S."/>
            <person name="Walk T."/>
            <person name="White J."/>
            <person name="Yandava C."/>
            <person name="Burger G."/>
            <person name="Gray M.W."/>
            <person name="Holland P.W.H."/>
            <person name="King N."/>
            <person name="Lang F.B.F."/>
            <person name="Roger A.J."/>
            <person name="Ruiz-Trillo I."/>
            <person name="Lander E."/>
            <person name="Nusbaum C."/>
        </authorList>
    </citation>
    <scope>NUCLEOTIDE SEQUENCE [LARGE SCALE GENOMIC DNA]</scope>
    <source>
        <strain evidence="4">ATCC 38327</strain>
    </source>
</reference>